<evidence type="ECO:0000313" key="3">
    <source>
        <dbReference type="Proteomes" id="UP000179001"/>
    </source>
</evidence>
<feature type="compositionally biased region" description="Basic and acidic residues" evidence="1">
    <location>
        <begin position="61"/>
        <end position="76"/>
    </location>
</feature>
<dbReference type="AlphaFoldDB" id="A0A1F5SWA7"/>
<evidence type="ECO:0000256" key="1">
    <source>
        <dbReference type="SAM" id="MobiDB-lite"/>
    </source>
</evidence>
<sequence>MTDKKPIGLAGRMADMFGKKKIEEQLTEDERQEYYDKQKASRAEELAEATSQENVATALMADKDVPARVDQEKDSGDTGADQMMDDSDHLEVSTVAGPKKDSGYRSVDQMINDFDSDYVESLIAGVPKKDSGPRSVDDMIVNFIYSESVSSIDKTQIVQRIEYECGGAETMLKFETEEEQVIEDVKTVLKKIGLSNLKIEMTPAGISDRVNFHVRGEIEINNKSYFFSYGTEAVRHGRGTITLFKKDGTKDFKMAEPQTIDFAENRGIGELLDLDSEQGRDLLEKLALDADKQPETEANEIYGSYQEWEREQSEIKEKNVEKLDSINKLFAKYGFSDFEVIADIQRRKKQAGGIITFQLSAKKLENSKGGINSYLKLTQTYKADYLTVSVAVPDGEFFDYKTKCLALPPTEAGVPPVISEEALKTLLDEVSME</sequence>
<gene>
    <name evidence="2" type="ORF">A2478_01075</name>
</gene>
<protein>
    <submittedName>
        <fullName evidence="2">Uncharacterized protein</fullName>
    </submittedName>
</protein>
<dbReference type="EMBL" id="MFGJ01000008">
    <property type="protein sequence ID" value="OGF31017.1"/>
    <property type="molecule type" value="Genomic_DNA"/>
</dbReference>
<evidence type="ECO:0000313" key="2">
    <source>
        <dbReference type="EMBL" id="OGF31017.1"/>
    </source>
</evidence>
<name>A0A1F5SWA7_9BACT</name>
<organism evidence="2 3">
    <name type="scientific">Candidatus Falkowbacteria bacterium RIFOXYC2_FULL_36_12</name>
    <dbReference type="NCBI Taxonomy" id="1798002"/>
    <lineage>
        <taxon>Bacteria</taxon>
        <taxon>Candidatus Falkowiibacteriota</taxon>
    </lineage>
</organism>
<accession>A0A1F5SWA7</accession>
<dbReference type="Proteomes" id="UP000179001">
    <property type="component" value="Unassembled WGS sequence"/>
</dbReference>
<reference evidence="2 3" key="1">
    <citation type="journal article" date="2016" name="Nat. Commun.">
        <title>Thousands of microbial genomes shed light on interconnected biogeochemical processes in an aquifer system.</title>
        <authorList>
            <person name="Anantharaman K."/>
            <person name="Brown C.T."/>
            <person name="Hug L.A."/>
            <person name="Sharon I."/>
            <person name="Castelle C.J."/>
            <person name="Probst A.J."/>
            <person name="Thomas B.C."/>
            <person name="Singh A."/>
            <person name="Wilkins M.J."/>
            <person name="Karaoz U."/>
            <person name="Brodie E.L."/>
            <person name="Williams K.H."/>
            <person name="Hubbard S.S."/>
            <person name="Banfield J.F."/>
        </authorList>
    </citation>
    <scope>NUCLEOTIDE SEQUENCE [LARGE SCALE GENOMIC DNA]</scope>
</reference>
<feature type="compositionally biased region" description="Basic and acidic residues" evidence="1">
    <location>
        <begin position="21"/>
        <end position="45"/>
    </location>
</feature>
<comment type="caution">
    <text evidence="2">The sequence shown here is derived from an EMBL/GenBank/DDBJ whole genome shotgun (WGS) entry which is preliminary data.</text>
</comment>
<proteinExistence type="predicted"/>
<dbReference type="STRING" id="1798002.A2478_01075"/>
<feature type="region of interest" description="Disordered" evidence="1">
    <location>
        <begin position="21"/>
        <end position="86"/>
    </location>
</feature>